<dbReference type="InterPro" id="IPR051127">
    <property type="entry name" value="Fungal_SecMet_Regulators"/>
</dbReference>
<dbReference type="CDD" id="cd12148">
    <property type="entry name" value="fungal_TF_MHR"/>
    <property type="match status" value="1"/>
</dbReference>
<evidence type="ECO:0000256" key="2">
    <source>
        <dbReference type="ARBA" id="ARBA00023125"/>
    </source>
</evidence>
<keyword evidence="8" id="KW-1185">Reference proteome</keyword>
<evidence type="ECO:0000256" key="4">
    <source>
        <dbReference type="ARBA" id="ARBA00023242"/>
    </source>
</evidence>
<dbReference type="PANTHER" id="PTHR47424:SF3">
    <property type="entry name" value="REGULATORY PROTEIN GAL4"/>
    <property type="match status" value="1"/>
</dbReference>
<dbReference type="Proteomes" id="UP001303115">
    <property type="component" value="Unassembled WGS sequence"/>
</dbReference>
<feature type="compositionally biased region" description="Basic and acidic residues" evidence="5">
    <location>
        <begin position="61"/>
        <end position="72"/>
    </location>
</feature>
<protein>
    <submittedName>
        <fullName evidence="7">Activator of stress genes 1</fullName>
    </submittedName>
</protein>
<dbReference type="GO" id="GO:0005634">
    <property type="term" value="C:nucleus"/>
    <property type="evidence" value="ECO:0007669"/>
    <property type="project" value="TreeGrafter"/>
</dbReference>
<dbReference type="AlphaFoldDB" id="A0AAN6P9X8"/>
<evidence type="ECO:0000256" key="1">
    <source>
        <dbReference type="ARBA" id="ARBA00023015"/>
    </source>
</evidence>
<feature type="compositionally biased region" description="Low complexity" evidence="5">
    <location>
        <begin position="77"/>
        <end position="92"/>
    </location>
</feature>
<keyword evidence="4" id="KW-0539">Nucleus</keyword>
<dbReference type="GO" id="GO:0000435">
    <property type="term" value="P:positive regulation of transcription from RNA polymerase II promoter by galactose"/>
    <property type="evidence" value="ECO:0007669"/>
    <property type="project" value="TreeGrafter"/>
</dbReference>
<sequence>MGAGRCAALARPGTGRINAVIQTVSCSRPQHCKTRIPDDLQAWTDLCRTLVELDRRLQRLEHGAGAKPDTPREATLSVPPSAASSSMPAAAAFGDDSRDRQASQDAVDTCADEPTATANATFMRRGLEAAGPTTASESPMSALESPTFPDLVGFSMQTLEQPLDEIDPHALVLPPRHYADELLRWYWQNFHSIFPFLHWPMFESKYRTVWKQKTPQSHDFDELLFFATLNMVFAVACLRHEAIPLPQRQCHADEFYKRSLRLISIETLDSASIPIVQLLLLRAMHLYFAGRADRCWLMSGAATRVAVGLGLHITPKRQLNQLEREMRRRVWFAGCVSVDQIVSSTFGRSGLIFPGLTQTPIPLAVDEEYLSTTEEGRQPDGLPSRMEMLIYTVKTVEVLEEMRAAARAPRLKLNNQGHEFSMPDPSALLHLNSKIDDLLEQLPLHLRQDADYSKLPLNEDTVKCFRIQSLTVRFRLLIIRVFLLRPSLLAEAQRWTTPTSGSAQTASSMFQERLHYEICSLCLSSVHTMLEEIHRSPATNGGVSAWYALHFTFASATILLVATLSPNLGINLDTEPTKTSWDRAMAILEFHKSHVASAARGLEVLRRYRESITMRASARLGAAGIPPTTQGMMDVTPPPLSYPAQQQQYSQTQPWGAPNAMPTPPLAGTGLMEGLEGYFASDALDEAWLTTQDFGQGNWILDQFRVGQ</sequence>
<feature type="region of interest" description="Disordered" evidence="5">
    <location>
        <begin position="61"/>
        <end position="122"/>
    </location>
</feature>
<keyword evidence="1" id="KW-0805">Transcription regulation</keyword>
<dbReference type="EMBL" id="MU854479">
    <property type="protein sequence ID" value="KAK4034444.1"/>
    <property type="molecule type" value="Genomic_DNA"/>
</dbReference>
<keyword evidence="3" id="KW-0804">Transcription</keyword>
<dbReference type="GO" id="GO:0000981">
    <property type="term" value="F:DNA-binding transcription factor activity, RNA polymerase II-specific"/>
    <property type="evidence" value="ECO:0007669"/>
    <property type="project" value="TreeGrafter"/>
</dbReference>
<organism evidence="7 8">
    <name type="scientific">Parachaetomium inaequale</name>
    <dbReference type="NCBI Taxonomy" id="2588326"/>
    <lineage>
        <taxon>Eukaryota</taxon>
        <taxon>Fungi</taxon>
        <taxon>Dikarya</taxon>
        <taxon>Ascomycota</taxon>
        <taxon>Pezizomycotina</taxon>
        <taxon>Sordariomycetes</taxon>
        <taxon>Sordariomycetidae</taxon>
        <taxon>Sordariales</taxon>
        <taxon>Chaetomiaceae</taxon>
        <taxon>Parachaetomium</taxon>
    </lineage>
</organism>
<dbReference type="GO" id="GO:0006351">
    <property type="term" value="P:DNA-templated transcription"/>
    <property type="evidence" value="ECO:0007669"/>
    <property type="project" value="InterPro"/>
</dbReference>
<evidence type="ECO:0000256" key="3">
    <source>
        <dbReference type="ARBA" id="ARBA00023163"/>
    </source>
</evidence>
<evidence type="ECO:0000259" key="6">
    <source>
        <dbReference type="SMART" id="SM00906"/>
    </source>
</evidence>
<evidence type="ECO:0000313" key="7">
    <source>
        <dbReference type="EMBL" id="KAK4034444.1"/>
    </source>
</evidence>
<feature type="domain" description="Xylanolytic transcriptional activator regulatory" evidence="6">
    <location>
        <begin position="295"/>
        <end position="368"/>
    </location>
</feature>
<evidence type="ECO:0000256" key="5">
    <source>
        <dbReference type="SAM" id="MobiDB-lite"/>
    </source>
</evidence>
<dbReference type="GO" id="GO:0000978">
    <property type="term" value="F:RNA polymerase II cis-regulatory region sequence-specific DNA binding"/>
    <property type="evidence" value="ECO:0007669"/>
    <property type="project" value="TreeGrafter"/>
</dbReference>
<dbReference type="Pfam" id="PF04082">
    <property type="entry name" value="Fungal_trans"/>
    <property type="match status" value="1"/>
</dbReference>
<proteinExistence type="predicted"/>
<dbReference type="GO" id="GO:0008270">
    <property type="term" value="F:zinc ion binding"/>
    <property type="evidence" value="ECO:0007669"/>
    <property type="project" value="InterPro"/>
</dbReference>
<reference evidence="8" key="1">
    <citation type="journal article" date="2023" name="Mol. Phylogenet. Evol.">
        <title>Genome-scale phylogeny and comparative genomics of the fungal order Sordariales.</title>
        <authorList>
            <person name="Hensen N."/>
            <person name="Bonometti L."/>
            <person name="Westerberg I."/>
            <person name="Brannstrom I.O."/>
            <person name="Guillou S."/>
            <person name="Cros-Aarteil S."/>
            <person name="Calhoun S."/>
            <person name="Haridas S."/>
            <person name="Kuo A."/>
            <person name="Mondo S."/>
            <person name="Pangilinan J."/>
            <person name="Riley R."/>
            <person name="LaButti K."/>
            <person name="Andreopoulos B."/>
            <person name="Lipzen A."/>
            <person name="Chen C."/>
            <person name="Yan M."/>
            <person name="Daum C."/>
            <person name="Ng V."/>
            <person name="Clum A."/>
            <person name="Steindorff A."/>
            <person name="Ohm R.A."/>
            <person name="Martin F."/>
            <person name="Silar P."/>
            <person name="Natvig D.O."/>
            <person name="Lalanne C."/>
            <person name="Gautier V."/>
            <person name="Ament-Velasquez S.L."/>
            <person name="Kruys A."/>
            <person name="Hutchinson M.I."/>
            <person name="Powell A.J."/>
            <person name="Barry K."/>
            <person name="Miller A.N."/>
            <person name="Grigoriev I.V."/>
            <person name="Debuchy R."/>
            <person name="Gladieux P."/>
            <person name="Hiltunen Thoren M."/>
            <person name="Johannesson H."/>
        </authorList>
    </citation>
    <scope>NUCLEOTIDE SEQUENCE [LARGE SCALE GENOMIC DNA]</scope>
    <source>
        <strain evidence="8">CBS 284.82</strain>
    </source>
</reference>
<dbReference type="InterPro" id="IPR007219">
    <property type="entry name" value="XnlR_reg_dom"/>
</dbReference>
<dbReference type="SMART" id="SM00906">
    <property type="entry name" value="Fungal_trans"/>
    <property type="match status" value="1"/>
</dbReference>
<dbReference type="PANTHER" id="PTHR47424">
    <property type="entry name" value="REGULATORY PROTEIN GAL4"/>
    <property type="match status" value="1"/>
</dbReference>
<comment type="caution">
    <text evidence="7">The sequence shown here is derived from an EMBL/GenBank/DDBJ whole genome shotgun (WGS) entry which is preliminary data.</text>
</comment>
<name>A0AAN6P9X8_9PEZI</name>
<accession>A0AAN6P9X8</accession>
<keyword evidence="2" id="KW-0238">DNA-binding</keyword>
<gene>
    <name evidence="7" type="ORF">C8A01DRAFT_18737</name>
</gene>
<evidence type="ECO:0000313" key="8">
    <source>
        <dbReference type="Proteomes" id="UP001303115"/>
    </source>
</evidence>